<organism evidence="1 2">
    <name type="scientific">Lachancea meyersii CBS 8951</name>
    <dbReference type="NCBI Taxonomy" id="1266667"/>
    <lineage>
        <taxon>Eukaryota</taxon>
        <taxon>Fungi</taxon>
        <taxon>Dikarya</taxon>
        <taxon>Ascomycota</taxon>
        <taxon>Saccharomycotina</taxon>
        <taxon>Saccharomycetes</taxon>
        <taxon>Saccharomycetales</taxon>
        <taxon>Saccharomycetaceae</taxon>
        <taxon>Lachancea</taxon>
    </lineage>
</organism>
<dbReference type="AlphaFoldDB" id="A0A1G4K8K3"/>
<dbReference type="Proteomes" id="UP000191144">
    <property type="component" value="Chromosome G"/>
</dbReference>
<evidence type="ECO:0000313" key="2">
    <source>
        <dbReference type="Proteomes" id="UP000191144"/>
    </source>
</evidence>
<evidence type="ECO:0000313" key="1">
    <source>
        <dbReference type="EMBL" id="SCV00296.1"/>
    </source>
</evidence>
<gene>
    <name evidence="1" type="ORF">LAME_0G08790G</name>
</gene>
<dbReference type="OrthoDB" id="3863715at2759"/>
<protein>
    <submittedName>
        <fullName evidence="1">LAME_0G08790g1_1</fullName>
    </submittedName>
</protein>
<keyword evidence="2" id="KW-1185">Reference proteome</keyword>
<sequence length="479" mass="55585">MDKLSGKTSDARKKSKSVEFHMPMVGESLGKHQKRLDSDLLAQGKLDFIKYLESVKGQLTQEQFELIRSSALDQNNLMATSDKLHAKNIETKFLLLKRRFYLDADNVVRDHKNSDKTVCEPDMIFDLVICGHVKNEHMHWRRLHRFLKMQYANVTRDFTQLCLRYCSKCNTDRKMLPQQKYRHYNIYSGLLPLERVHVEIITPFSTPIESMYSHLLYFRDYHSRFVWMQPLKGDDVGNLNDALLTFLLSLPRIPMFIETSTLNRQGLFEICERIASEYALTIGLGMSRSRTFQRNGITRLRQQLREHSDQCLAAWPMCLKRGATDQNLAYNTRVLAIPGNLLHNTISDYARQFELKREKLIENLSASNVVELRYNGRRQGLLYLEDETTAFQMPDEEYISTEYETDGKCDTPVDQITPINSSPQPHKLTEPLSSVLKTRMLLSDKPDLNRSPEISRQLSFGRGVQEENTETLCNASIEL</sequence>
<dbReference type="EMBL" id="LT598484">
    <property type="protein sequence ID" value="SCV00296.1"/>
    <property type="molecule type" value="Genomic_DNA"/>
</dbReference>
<reference evidence="2" key="1">
    <citation type="submission" date="2016-03" db="EMBL/GenBank/DDBJ databases">
        <authorList>
            <person name="Devillers Hugo."/>
        </authorList>
    </citation>
    <scope>NUCLEOTIDE SEQUENCE [LARGE SCALE GENOMIC DNA]</scope>
</reference>
<proteinExistence type="predicted"/>
<accession>A0A1G4K8K3</accession>
<name>A0A1G4K8K3_9SACH</name>